<gene>
    <name evidence="2" type="ORF">K466DRAFT_603598</name>
</gene>
<reference evidence="2 3" key="1">
    <citation type="journal article" date="2019" name="Nat. Ecol. Evol.">
        <title>Megaphylogeny resolves global patterns of mushroom evolution.</title>
        <authorList>
            <person name="Varga T."/>
            <person name="Krizsan K."/>
            <person name="Foldi C."/>
            <person name="Dima B."/>
            <person name="Sanchez-Garcia M."/>
            <person name="Sanchez-Ramirez S."/>
            <person name="Szollosi G.J."/>
            <person name="Szarkandi J.G."/>
            <person name="Papp V."/>
            <person name="Albert L."/>
            <person name="Andreopoulos W."/>
            <person name="Angelini C."/>
            <person name="Antonin V."/>
            <person name="Barry K.W."/>
            <person name="Bougher N.L."/>
            <person name="Buchanan P."/>
            <person name="Buyck B."/>
            <person name="Bense V."/>
            <person name="Catcheside P."/>
            <person name="Chovatia M."/>
            <person name="Cooper J."/>
            <person name="Damon W."/>
            <person name="Desjardin D."/>
            <person name="Finy P."/>
            <person name="Geml J."/>
            <person name="Haridas S."/>
            <person name="Hughes K."/>
            <person name="Justo A."/>
            <person name="Karasinski D."/>
            <person name="Kautmanova I."/>
            <person name="Kiss B."/>
            <person name="Kocsube S."/>
            <person name="Kotiranta H."/>
            <person name="LaButti K.M."/>
            <person name="Lechner B.E."/>
            <person name="Liimatainen K."/>
            <person name="Lipzen A."/>
            <person name="Lukacs Z."/>
            <person name="Mihaltcheva S."/>
            <person name="Morgado L.N."/>
            <person name="Niskanen T."/>
            <person name="Noordeloos M.E."/>
            <person name="Ohm R.A."/>
            <person name="Ortiz-Santana B."/>
            <person name="Ovrebo C."/>
            <person name="Racz N."/>
            <person name="Riley R."/>
            <person name="Savchenko A."/>
            <person name="Shiryaev A."/>
            <person name="Soop K."/>
            <person name="Spirin V."/>
            <person name="Szebenyi C."/>
            <person name="Tomsovsky M."/>
            <person name="Tulloss R.E."/>
            <person name="Uehling J."/>
            <person name="Grigoriev I.V."/>
            <person name="Vagvolgyi C."/>
            <person name="Papp T."/>
            <person name="Martin F.M."/>
            <person name="Miettinen O."/>
            <person name="Hibbett D.S."/>
            <person name="Nagy L.G."/>
        </authorList>
    </citation>
    <scope>NUCLEOTIDE SEQUENCE [LARGE SCALE GENOMIC DNA]</scope>
    <source>
        <strain evidence="2 3">HHB13444</strain>
    </source>
</reference>
<evidence type="ECO:0000313" key="3">
    <source>
        <dbReference type="Proteomes" id="UP000308197"/>
    </source>
</evidence>
<dbReference type="InterPro" id="IPR041078">
    <property type="entry name" value="Plavaka"/>
</dbReference>
<name>A0A5C3P0M3_9APHY</name>
<dbReference type="Proteomes" id="UP000308197">
    <property type="component" value="Unassembled WGS sequence"/>
</dbReference>
<evidence type="ECO:0008006" key="4">
    <source>
        <dbReference type="Google" id="ProtNLM"/>
    </source>
</evidence>
<proteinExistence type="predicted"/>
<dbReference type="STRING" id="1314778.A0A5C3P0M3"/>
<dbReference type="EMBL" id="ML211475">
    <property type="protein sequence ID" value="TFK82539.1"/>
    <property type="molecule type" value="Genomic_DNA"/>
</dbReference>
<dbReference type="Pfam" id="PF18759">
    <property type="entry name" value="Plavaka"/>
    <property type="match status" value="1"/>
</dbReference>
<accession>A0A5C3P0M3</accession>
<protein>
    <recommendedName>
        <fullName evidence="4">C2H2-type domain-containing protein</fullName>
    </recommendedName>
</protein>
<feature type="region of interest" description="Disordered" evidence="1">
    <location>
        <begin position="41"/>
        <end position="104"/>
    </location>
</feature>
<evidence type="ECO:0000313" key="2">
    <source>
        <dbReference type="EMBL" id="TFK82539.1"/>
    </source>
</evidence>
<dbReference type="AlphaFoldDB" id="A0A5C3P0M3"/>
<sequence>MSDAVRCLACRRTFKSTSIHSQHLGKARTCQGYYDRISTEQARVTSRTRTDSAHGDVGPPAPPPDWIGESDDTDRQGHPANESQWEPPEPAQKRRRVTVEDVEDEDHINDAWEYTAYSDGDVATPLAEGTTFFEAHREEQKARAEDPHAPFVDEDEWGLVQWLMRNTTQGGVDSFAKLPVTRNRTKPSFKNKKAFFKKIDKLPTGTPWICDIVTVNGTLTGPNGQVLTEELELWRRDPVECVRELIGNPAFKPYMSLKPVKVTRRGSRYYSEMNTSDWWWTTQGRLPSGATVAPLILASDKTTLTVLRGDKTAWPVYMSIGNIDKSVRRKPSAHAFVLLGYIPVAKLECLAESARSEAIYRLFHRCMYKILQPIVDAGRDGVMMTCADGYVRRVYPILAAYIADHPEQCLVACCKENRCPRCLVHRNERGDLAEHSLRSQSDTLDLLDRVANGETPQPPEFASQSLRPVFDPFWRHLPHTDIFTCISPDILHQIHKGVIKDHFLKWCQELIGEDELDARFAALPRAHGLRHFRKGISPITQWTGAEAKEVEKVLLGLLPGQVSSDVQRAARGLLDFVYFAQFEVHSDATLAAMETALKDFHRFKHAFVELGVRDHFNIPKLHSLLHYVDAIRRLGCLDGLNTETSERLHIDFAKVPYRASSRREYYAQMTTWLQRQEALVRQSAYLAWVNGEIEREAEEELQGAPDGTELDEEGDGLEQDVEVAAEDVKALRDLLHSNVARAFQLPLTPSARHVSFATLTTSYGAVDALSKLQDFLRQNHPTSPLPSSSTVLDVYHSIHVLLPSNIHIANTKRLNKLRASPAVPRRQDRKAIAACFDCGLFVEDEGLYRREGGLKGLRPGQIRAIIRLPQGHGYVAEPLIYVRWFRPFRIPDPIIGLPPTSHSTRDHVRNSSFIHARNVIRSCHLMPKFGLDVVDPLWKQRDIMDEPITFLLNRYYDFHMFCALTL</sequence>
<keyword evidence="3" id="KW-1185">Reference proteome</keyword>
<organism evidence="2 3">
    <name type="scientific">Polyporus arcularius HHB13444</name>
    <dbReference type="NCBI Taxonomy" id="1314778"/>
    <lineage>
        <taxon>Eukaryota</taxon>
        <taxon>Fungi</taxon>
        <taxon>Dikarya</taxon>
        <taxon>Basidiomycota</taxon>
        <taxon>Agaricomycotina</taxon>
        <taxon>Agaricomycetes</taxon>
        <taxon>Polyporales</taxon>
        <taxon>Polyporaceae</taxon>
        <taxon>Polyporus</taxon>
    </lineage>
</organism>
<evidence type="ECO:0000256" key="1">
    <source>
        <dbReference type="SAM" id="MobiDB-lite"/>
    </source>
</evidence>
<dbReference type="InParanoid" id="A0A5C3P0M3"/>